<dbReference type="InterPro" id="IPR036890">
    <property type="entry name" value="HATPase_C_sf"/>
</dbReference>
<comment type="caution">
    <text evidence="3">The sequence shown here is derived from an EMBL/GenBank/DDBJ whole genome shotgun (WGS) entry which is preliminary data.</text>
</comment>
<dbReference type="PANTHER" id="PTHR23337:SF3">
    <property type="entry name" value="MORC FAMILY CW-TYPE ZINC FINGER 2"/>
    <property type="match status" value="1"/>
</dbReference>
<dbReference type="PANTHER" id="PTHR23337">
    <property type="entry name" value="ZINC FINGER CW-TYPE COILED-COIL DOMAIN PROTEIN 1"/>
    <property type="match status" value="1"/>
</dbReference>
<evidence type="ECO:0000256" key="1">
    <source>
        <dbReference type="ARBA" id="ARBA00022723"/>
    </source>
</evidence>
<protein>
    <submittedName>
        <fullName evidence="3">ATP-binding protein</fullName>
    </submittedName>
</protein>
<dbReference type="AlphaFoldDB" id="A0A399IIW7"/>
<sequence>METKGDEKIKKYESIPSAKMLLASLRSVGYTDETAIADIIDNSIAANANKICIWFDWDRKQILIADDGDGMSSEELIKAMQIGSSDPNETRNINDLGRFGMGMKTASFSLGKRLLVISKNDGNYCNAVWDLNYIEHNDKWNILIKDETEIEEILNYKKEKIQFQSWDCGTIIIIRDLDRMIDFDNLEKSKGKFYQMISKVKKHISMIFHRFIEEDNLEIYVNGNLINAWNPFIIDNVATQELSMEIYEDEKNTVTIQPYVLPHKTKFEDENTFNRAGGIKGWLNHQGFYVYRNRRLLVYGTWFGKLKKEPAYNLARIKLDMLSESDFNWNIDIKKSKAVPPVVIEELVMQVALLTTQSSAKVYNSRGTYNKSANISNGNLKYIWEQRLNSLGQYMFYLNKKNPLLLNILQQLDDDKAQQLKTYLSLVENYSPAMMCGIVDMNNKSTQKIDDEIKYKDIIRIEEKIKILKKLSYEKEEIYDVINEMPEYSYLLSSDLKKIIDGGNRE</sequence>
<evidence type="ECO:0000313" key="3">
    <source>
        <dbReference type="EMBL" id="RII32953.1"/>
    </source>
</evidence>
<reference evidence="3 4" key="1">
    <citation type="submission" date="2018-08" db="EMBL/GenBank/DDBJ databases">
        <title>Genome of Clostridium chromiireducens C1, DSM12136.</title>
        <authorList>
            <person name="Xing M."/>
            <person name="Wei Y."/>
            <person name="Ang E.L."/>
            <person name="Zhao H."/>
            <person name="Zhang Y."/>
        </authorList>
    </citation>
    <scope>NUCLEOTIDE SEQUENCE [LARGE SCALE GENOMIC DNA]</scope>
    <source>
        <strain evidence="3 4">C1</strain>
    </source>
</reference>
<dbReference type="GO" id="GO:0046872">
    <property type="term" value="F:metal ion binding"/>
    <property type="evidence" value="ECO:0007669"/>
    <property type="project" value="UniProtKB-KW"/>
</dbReference>
<evidence type="ECO:0000256" key="2">
    <source>
        <dbReference type="ARBA" id="ARBA00023054"/>
    </source>
</evidence>
<accession>A0A399IIW7</accession>
<keyword evidence="1" id="KW-0479">Metal-binding</keyword>
<name>A0A399IIW7_9CLOT</name>
<gene>
    <name evidence="3" type="ORF">D2A34_19140</name>
</gene>
<keyword evidence="3" id="KW-0067">ATP-binding</keyword>
<proteinExistence type="predicted"/>
<organism evidence="3 4">
    <name type="scientific">Clostridium chromiireducens</name>
    <dbReference type="NCBI Taxonomy" id="225345"/>
    <lineage>
        <taxon>Bacteria</taxon>
        <taxon>Bacillati</taxon>
        <taxon>Bacillota</taxon>
        <taxon>Clostridia</taxon>
        <taxon>Eubacteriales</taxon>
        <taxon>Clostridiaceae</taxon>
        <taxon>Clostridium</taxon>
    </lineage>
</organism>
<dbReference type="RefSeq" id="WP_119367643.1">
    <property type="nucleotide sequence ID" value="NZ_QXDJ01000005.1"/>
</dbReference>
<dbReference type="Pfam" id="PF13589">
    <property type="entry name" value="HATPase_c_3"/>
    <property type="match status" value="1"/>
</dbReference>
<dbReference type="Gene3D" id="3.30.565.10">
    <property type="entry name" value="Histidine kinase-like ATPase, C-terminal domain"/>
    <property type="match status" value="1"/>
</dbReference>
<dbReference type="SUPFAM" id="SSF55874">
    <property type="entry name" value="ATPase domain of HSP90 chaperone/DNA topoisomerase II/histidine kinase"/>
    <property type="match status" value="1"/>
</dbReference>
<keyword evidence="2" id="KW-0175">Coiled coil</keyword>
<dbReference type="GO" id="GO:0005524">
    <property type="term" value="F:ATP binding"/>
    <property type="evidence" value="ECO:0007669"/>
    <property type="project" value="UniProtKB-KW"/>
</dbReference>
<dbReference type="EMBL" id="QXDJ01000005">
    <property type="protein sequence ID" value="RII32953.1"/>
    <property type="molecule type" value="Genomic_DNA"/>
</dbReference>
<evidence type="ECO:0000313" key="4">
    <source>
        <dbReference type="Proteomes" id="UP000265930"/>
    </source>
</evidence>
<dbReference type="Proteomes" id="UP000265930">
    <property type="component" value="Unassembled WGS sequence"/>
</dbReference>
<keyword evidence="3" id="KW-0547">Nucleotide-binding</keyword>